<dbReference type="AlphaFoldDB" id="A0A183I9G5"/>
<dbReference type="InterPro" id="IPR037800">
    <property type="entry name" value="GCN5"/>
</dbReference>
<evidence type="ECO:0000259" key="14">
    <source>
        <dbReference type="PROSITE" id="PS51186"/>
    </source>
</evidence>
<protein>
    <recommendedName>
        <fullName evidence="3">histone acetyltransferase</fullName>
        <ecNumber evidence="3">2.3.1.48</ecNumber>
    </recommendedName>
</protein>
<dbReference type="PROSITE" id="PS51186">
    <property type="entry name" value="GNAT"/>
    <property type="match status" value="1"/>
</dbReference>
<dbReference type="GO" id="GO:0005634">
    <property type="term" value="C:nucleus"/>
    <property type="evidence" value="ECO:0007669"/>
    <property type="project" value="UniProtKB-SubCell"/>
</dbReference>
<dbReference type="WBParaSite" id="SBAD_0000027601-mRNA-1">
    <property type="protein sequence ID" value="SBAD_0000027601-mRNA-1"/>
    <property type="gene ID" value="SBAD_0000027601"/>
</dbReference>
<evidence type="ECO:0000256" key="8">
    <source>
        <dbReference type="ARBA" id="ARBA00023159"/>
    </source>
</evidence>
<evidence type="ECO:0000259" key="13">
    <source>
        <dbReference type="PROSITE" id="PS50014"/>
    </source>
</evidence>
<dbReference type="GO" id="GO:0140672">
    <property type="term" value="C:ATAC complex"/>
    <property type="evidence" value="ECO:0007669"/>
    <property type="project" value="TreeGrafter"/>
</dbReference>
<dbReference type="FunFam" id="3.40.630.30:FF:000004">
    <property type="entry name" value="Histone acetyltransferase KAT2A"/>
    <property type="match status" value="1"/>
</dbReference>
<comment type="similarity">
    <text evidence="2">Belongs to the acetyltransferase family. GCN5 subfamily.</text>
</comment>
<evidence type="ECO:0000256" key="7">
    <source>
        <dbReference type="ARBA" id="ARBA00023117"/>
    </source>
</evidence>
<dbReference type="InterPro" id="IPR018359">
    <property type="entry name" value="Bromodomain_CS"/>
</dbReference>
<dbReference type="EC" id="2.3.1.48" evidence="3"/>
<dbReference type="PROSITE" id="PS00633">
    <property type="entry name" value="BROMODOMAIN_1"/>
    <property type="match status" value="1"/>
</dbReference>
<organism evidence="17">
    <name type="scientific">Soboliphyme baturini</name>
    <dbReference type="NCBI Taxonomy" id="241478"/>
    <lineage>
        <taxon>Eukaryota</taxon>
        <taxon>Metazoa</taxon>
        <taxon>Ecdysozoa</taxon>
        <taxon>Nematoda</taxon>
        <taxon>Enoplea</taxon>
        <taxon>Dorylaimia</taxon>
        <taxon>Dioctophymatida</taxon>
        <taxon>Dioctophymatoidea</taxon>
        <taxon>Soboliphymatidae</taxon>
        <taxon>Soboliphyme</taxon>
    </lineage>
</organism>
<keyword evidence="8" id="KW-0010">Activator</keyword>
<evidence type="ECO:0000256" key="5">
    <source>
        <dbReference type="ARBA" id="ARBA00022853"/>
    </source>
</evidence>
<dbReference type="Gene3D" id="1.20.920.10">
    <property type="entry name" value="Bromodomain-like"/>
    <property type="match status" value="1"/>
</dbReference>
<dbReference type="CDD" id="cd05509">
    <property type="entry name" value="Bromo_gcn5_like"/>
    <property type="match status" value="1"/>
</dbReference>
<evidence type="ECO:0000256" key="12">
    <source>
        <dbReference type="PROSITE-ProRule" id="PRU00035"/>
    </source>
</evidence>
<keyword evidence="4" id="KW-0808">Transferase</keyword>
<keyword evidence="9" id="KW-0804">Transcription</keyword>
<dbReference type="Proteomes" id="UP000270296">
    <property type="component" value="Unassembled WGS sequence"/>
</dbReference>
<dbReference type="InterPro" id="IPR001487">
    <property type="entry name" value="Bromodomain"/>
</dbReference>
<reference evidence="15 16" key="2">
    <citation type="submission" date="2018-11" db="EMBL/GenBank/DDBJ databases">
        <authorList>
            <consortium name="Pathogen Informatics"/>
        </authorList>
    </citation>
    <scope>NUCLEOTIDE SEQUENCE [LARGE SCALE GENOMIC DNA]</scope>
</reference>
<dbReference type="PROSITE" id="PS50014">
    <property type="entry name" value="BROMODOMAIN_2"/>
    <property type="match status" value="1"/>
</dbReference>
<dbReference type="CDD" id="cd04301">
    <property type="entry name" value="NAT_SF"/>
    <property type="match status" value="1"/>
</dbReference>
<evidence type="ECO:0000256" key="1">
    <source>
        <dbReference type="ARBA" id="ARBA00004123"/>
    </source>
</evidence>
<dbReference type="SUPFAM" id="SSF47370">
    <property type="entry name" value="Bromodomain"/>
    <property type="match status" value="1"/>
</dbReference>
<dbReference type="PANTHER" id="PTHR45750">
    <property type="entry name" value="GH11602P"/>
    <property type="match status" value="1"/>
</dbReference>
<dbReference type="EMBL" id="UZAM01000516">
    <property type="protein sequence ID" value="VDO81539.1"/>
    <property type="molecule type" value="Genomic_DNA"/>
</dbReference>
<dbReference type="InterPro" id="IPR016181">
    <property type="entry name" value="Acyl_CoA_acyltransferase"/>
</dbReference>
<dbReference type="PANTHER" id="PTHR45750:SF3">
    <property type="entry name" value="HISTONE ACETYLTRANSFERASE"/>
    <property type="match status" value="1"/>
</dbReference>
<evidence type="ECO:0000256" key="3">
    <source>
        <dbReference type="ARBA" id="ARBA00013184"/>
    </source>
</evidence>
<reference evidence="17" key="1">
    <citation type="submission" date="2016-06" db="UniProtKB">
        <authorList>
            <consortium name="WormBaseParasite"/>
        </authorList>
    </citation>
    <scope>IDENTIFICATION</scope>
</reference>
<keyword evidence="16" id="KW-1185">Reference proteome</keyword>
<evidence type="ECO:0000256" key="2">
    <source>
        <dbReference type="ARBA" id="ARBA00008607"/>
    </source>
</evidence>
<evidence type="ECO:0000313" key="15">
    <source>
        <dbReference type="EMBL" id="VDO81539.1"/>
    </source>
</evidence>
<dbReference type="Pfam" id="PF00439">
    <property type="entry name" value="Bromodomain"/>
    <property type="match status" value="1"/>
</dbReference>
<dbReference type="OrthoDB" id="1937912at2759"/>
<evidence type="ECO:0000256" key="10">
    <source>
        <dbReference type="ARBA" id="ARBA00023242"/>
    </source>
</evidence>
<proteinExistence type="inferred from homology"/>
<dbReference type="SUPFAM" id="SSF55729">
    <property type="entry name" value="Acyl-CoA N-acyltransferases (Nat)"/>
    <property type="match status" value="1"/>
</dbReference>
<dbReference type="SMART" id="SM00297">
    <property type="entry name" value="BROMO"/>
    <property type="match status" value="1"/>
</dbReference>
<keyword evidence="11" id="KW-0012">Acyltransferase</keyword>
<comment type="subcellular location">
    <subcellularLocation>
        <location evidence="1">Nucleus</location>
    </subcellularLocation>
</comment>
<accession>A0A183I9G5</accession>
<keyword evidence="5" id="KW-0156">Chromatin regulator</keyword>
<keyword evidence="10" id="KW-0539">Nucleus</keyword>
<evidence type="ECO:0000256" key="9">
    <source>
        <dbReference type="ARBA" id="ARBA00023163"/>
    </source>
</evidence>
<dbReference type="GO" id="GO:0045944">
    <property type="term" value="P:positive regulation of transcription by RNA polymerase II"/>
    <property type="evidence" value="ECO:0007669"/>
    <property type="project" value="TreeGrafter"/>
</dbReference>
<feature type="domain" description="Bromo" evidence="13">
    <location>
        <begin position="417"/>
        <end position="487"/>
    </location>
</feature>
<dbReference type="PRINTS" id="PR00503">
    <property type="entry name" value="BROMODOMAIN"/>
</dbReference>
<dbReference type="InterPro" id="IPR000182">
    <property type="entry name" value="GNAT_dom"/>
</dbReference>
<evidence type="ECO:0000256" key="6">
    <source>
        <dbReference type="ARBA" id="ARBA00023015"/>
    </source>
</evidence>
<dbReference type="Pfam" id="PF00583">
    <property type="entry name" value="Acetyltransf_1"/>
    <property type="match status" value="1"/>
</dbReference>
<evidence type="ECO:0000256" key="11">
    <source>
        <dbReference type="ARBA" id="ARBA00023315"/>
    </source>
</evidence>
<keyword evidence="7 12" id="KW-0103">Bromodomain</keyword>
<evidence type="ECO:0000313" key="16">
    <source>
        <dbReference type="Proteomes" id="UP000270296"/>
    </source>
</evidence>
<dbReference type="Gene3D" id="3.40.630.30">
    <property type="match status" value="1"/>
</dbReference>
<sequence>MDAFRAEIAHRFKDPGSSGADALDVPRGVTMKLVMNFLDEVTTFLHGNADSIGSLVENTRPNVVASSFPKSLTTLAVHMADANLENEEDYTNDSEVAFSACKSPSCGTLPQTKVKSEFCENTAIEGDVSSQLLEEAVKECQTTKELLRSPLRSPGYPEHCSRDDAARLEEQRGIISTHVINNNLSLNQDSSKLLWLLQLQNVFAMQLPRMPREYVARLVFDYKHKNMVLVKKGEVVGGVCFRMFPSQGFTEIVFCAITANEQVKGYGTHLMNHLKDYHIQKGVYHFLTYADEFAVGYFRKQGFSQQIGLPTSVYQSFIKEYEGATLMDCELNPKVIYTQYSVMIRKQKELIQKLSEKLVPSYNPDIVYPGLQLDKISSYLDIPGLKEAGCVESKNRPALIDPDQLTSTLKHILTKVKNHKSSWPFLRPVDPEEVADYYGFIEYPIDLKTMTERLKRNYYRYPELFEADMHRMFANCKRFNDEDTEYYKAALTLERYFGELWTHVNSEL</sequence>
<name>A0A183I9G5_9BILA</name>
<feature type="domain" description="N-acetyltransferase" evidence="14">
    <location>
        <begin position="186"/>
        <end position="332"/>
    </location>
</feature>
<evidence type="ECO:0000313" key="17">
    <source>
        <dbReference type="WBParaSite" id="SBAD_0000027601-mRNA-1"/>
    </source>
</evidence>
<keyword evidence="6" id="KW-0805">Transcription regulation</keyword>
<dbReference type="GO" id="GO:0010484">
    <property type="term" value="F:histone H3 acetyltransferase activity"/>
    <property type="evidence" value="ECO:0007669"/>
    <property type="project" value="TreeGrafter"/>
</dbReference>
<evidence type="ECO:0000256" key="4">
    <source>
        <dbReference type="ARBA" id="ARBA00022679"/>
    </source>
</evidence>
<gene>
    <name evidence="15" type="ORF">SBAD_LOCUS259</name>
</gene>
<dbReference type="InterPro" id="IPR036427">
    <property type="entry name" value="Bromodomain-like_sf"/>
</dbReference>